<dbReference type="GO" id="GO:0008270">
    <property type="term" value="F:zinc ion binding"/>
    <property type="evidence" value="ECO:0007669"/>
    <property type="project" value="UniProtKB-KW"/>
</dbReference>
<keyword evidence="4 7" id="KW-0863">Zinc-finger</keyword>
<sequence length="395" mass="43644">MNNQQYAQDFGFSLMEDSNERAGTAPPKVAATAAMRYGGMEMDVDNDSTTGAGAHTKQRTYYQAEKKFRCQADNCGRSFCSPHNVQQHNREAHTKEKLHACSICGETGKLKAFTRPASLYRHIRDIHKVDIEYERGKGVRKIVGPRMDPVSAAPVKAPRQGQPNGRQQNVYGAPQHDYPYYQQGRIEPVGHHIGTSGDLNQFQMPVQALHYQQDGMQAVEHGGGISDLPTQFQMPAQPSHTQQSGAQAVEQTNEMFGGRVQLEMPAQSPVPNANMPMIYTCADGACGTFDNASDFLVHNHEVHGIARSAACACESCWAAFSRGNPDQMPQQQYPVLEEFLPQMPTDEALPTAQDQRLPEKATNSSEMDAVTAAEYVDRWLREDLCSSLPNSPEAE</sequence>
<dbReference type="PROSITE" id="PS50157">
    <property type="entry name" value="ZINC_FINGER_C2H2_2"/>
    <property type="match status" value="1"/>
</dbReference>
<evidence type="ECO:0000313" key="10">
    <source>
        <dbReference type="EMBL" id="SMQ47920.1"/>
    </source>
</evidence>
<dbReference type="Proteomes" id="UP000215127">
    <property type="component" value="Chromosome 2"/>
</dbReference>
<dbReference type="Gene3D" id="3.30.160.60">
    <property type="entry name" value="Classic Zinc Finger"/>
    <property type="match status" value="2"/>
</dbReference>
<dbReference type="PANTHER" id="PTHR16515:SF49">
    <property type="entry name" value="GASTRULA ZINC FINGER PROTEIN XLCGF49.1-LIKE-RELATED"/>
    <property type="match status" value="1"/>
</dbReference>
<dbReference type="SMART" id="SM00355">
    <property type="entry name" value="ZnF_C2H2"/>
    <property type="match status" value="3"/>
</dbReference>
<evidence type="ECO:0000259" key="9">
    <source>
        <dbReference type="PROSITE" id="PS50157"/>
    </source>
</evidence>
<feature type="domain" description="C2H2-type" evidence="9">
    <location>
        <begin position="68"/>
        <end position="98"/>
    </location>
</feature>
<keyword evidence="6" id="KW-0539">Nucleus</keyword>
<feature type="compositionally biased region" description="Polar residues" evidence="8">
    <location>
        <begin position="161"/>
        <end position="170"/>
    </location>
</feature>
<dbReference type="InterPro" id="IPR013087">
    <property type="entry name" value="Znf_C2H2_type"/>
</dbReference>
<evidence type="ECO:0000256" key="3">
    <source>
        <dbReference type="ARBA" id="ARBA00022737"/>
    </source>
</evidence>
<dbReference type="STRING" id="1276538.A0A1X7RL50"/>
<evidence type="ECO:0000256" key="2">
    <source>
        <dbReference type="ARBA" id="ARBA00022723"/>
    </source>
</evidence>
<dbReference type="PROSITE" id="PS00028">
    <property type="entry name" value="ZINC_FINGER_C2H2_1"/>
    <property type="match status" value="1"/>
</dbReference>
<protein>
    <recommendedName>
        <fullName evidence="9">C2H2-type domain-containing protein</fullName>
    </recommendedName>
</protein>
<dbReference type="PANTHER" id="PTHR16515">
    <property type="entry name" value="PR DOMAIN ZINC FINGER PROTEIN"/>
    <property type="match status" value="1"/>
</dbReference>
<accession>A0A1X7RL50</accession>
<evidence type="ECO:0000256" key="5">
    <source>
        <dbReference type="ARBA" id="ARBA00022833"/>
    </source>
</evidence>
<name>A0A1X7RL50_ZYMT9</name>
<dbReference type="EMBL" id="LT853693">
    <property type="protein sequence ID" value="SMQ47920.1"/>
    <property type="molecule type" value="Genomic_DNA"/>
</dbReference>
<feature type="region of interest" description="Disordered" evidence="8">
    <location>
        <begin position="149"/>
        <end position="173"/>
    </location>
</feature>
<keyword evidence="3" id="KW-0677">Repeat</keyword>
<comment type="subcellular location">
    <subcellularLocation>
        <location evidence="1">Nucleus</location>
    </subcellularLocation>
</comment>
<keyword evidence="2" id="KW-0479">Metal-binding</keyword>
<gene>
    <name evidence="10" type="ORF">ZT3D7_G3068</name>
</gene>
<dbReference type="AlphaFoldDB" id="A0A1X7RL50"/>
<dbReference type="GO" id="GO:0005634">
    <property type="term" value="C:nucleus"/>
    <property type="evidence" value="ECO:0007669"/>
    <property type="project" value="UniProtKB-SubCell"/>
</dbReference>
<organism evidence="10 11">
    <name type="scientific">Zymoseptoria tritici (strain ST99CH_3D7)</name>
    <dbReference type="NCBI Taxonomy" id="1276538"/>
    <lineage>
        <taxon>Eukaryota</taxon>
        <taxon>Fungi</taxon>
        <taxon>Dikarya</taxon>
        <taxon>Ascomycota</taxon>
        <taxon>Pezizomycotina</taxon>
        <taxon>Dothideomycetes</taxon>
        <taxon>Dothideomycetidae</taxon>
        <taxon>Mycosphaerellales</taxon>
        <taxon>Mycosphaerellaceae</taxon>
        <taxon>Zymoseptoria</taxon>
    </lineage>
</organism>
<keyword evidence="5" id="KW-0862">Zinc</keyword>
<keyword evidence="11" id="KW-1185">Reference proteome</keyword>
<proteinExistence type="predicted"/>
<evidence type="ECO:0000313" key="11">
    <source>
        <dbReference type="Proteomes" id="UP000215127"/>
    </source>
</evidence>
<reference evidence="10 11" key="1">
    <citation type="submission" date="2016-06" db="EMBL/GenBank/DDBJ databases">
        <authorList>
            <person name="Kjaerup R.B."/>
            <person name="Dalgaard T.S."/>
            <person name="Juul-Madsen H.R."/>
        </authorList>
    </citation>
    <scope>NUCLEOTIDE SEQUENCE [LARGE SCALE GENOMIC DNA]</scope>
</reference>
<dbReference type="SUPFAM" id="SSF57667">
    <property type="entry name" value="beta-beta-alpha zinc fingers"/>
    <property type="match status" value="1"/>
</dbReference>
<dbReference type="InterPro" id="IPR036236">
    <property type="entry name" value="Znf_C2H2_sf"/>
</dbReference>
<dbReference type="InterPro" id="IPR050331">
    <property type="entry name" value="Zinc_finger"/>
</dbReference>
<dbReference type="GO" id="GO:0010468">
    <property type="term" value="P:regulation of gene expression"/>
    <property type="evidence" value="ECO:0007669"/>
    <property type="project" value="TreeGrafter"/>
</dbReference>
<evidence type="ECO:0000256" key="8">
    <source>
        <dbReference type="SAM" id="MobiDB-lite"/>
    </source>
</evidence>
<evidence type="ECO:0000256" key="6">
    <source>
        <dbReference type="ARBA" id="ARBA00023242"/>
    </source>
</evidence>
<evidence type="ECO:0000256" key="7">
    <source>
        <dbReference type="PROSITE-ProRule" id="PRU00042"/>
    </source>
</evidence>
<evidence type="ECO:0000256" key="4">
    <source>
        <dbReference type="ARBA" id="ARBA00022771"/>
    </source>
</evidence>
<evidence type="ECO:0000256" key="1">
    <source>
        <dbReference type="ARBA" id="ARBA00004123"/>
    </source>
</evidence>